<evidence type="ECO:0000313" key="3">
    <source>
        <dbReference type="EMBL" id="EDQ87946.1"/>
    </source>
</evidence>
<feature type="compositionally biased region" description="Basic residues" evidence="1">
    <location>
        <begin position="221"/>
        <end position="238"/>
    </location>
</feature>
<dbReference type="STRING" id="81824.A9V2U5"/>
<evidence type="ECO:0000313" key="4">
    <source>
        <dbReference type="Proteomes" id="UP000001357"/>
    </source>
</evidence>
<dbReference type="FunFam" id="3.30.160.20:FF:000046">
    <property type="entry name" value="Peptidyl-tRNA hydrolase ICT1"/>
    <property type="match status" value="1"/>
</dbReference>
<feature type="domain" description="Prokaryotic-type class I peptide chain release factors" evidence="2">
    <location>
        <begin position="69"/>
        <end position="175"/>
    </location>
</feature>
<feature type="region of interest" description="Disordered" evidence="1">
    <location>
        <begin position="198"/>
        <end position="238"/>
    </location>
</feature>
<dbReference type="InterPro" id="IPR000352">
    <property type="entry name" value="Pep_chain_release_fac_I"/>
</dbReference>
<evidence type="ECO:0000256" key="1">
    <source>
        <dbReference type="SAM" id="MobiDB-lite"/>
    </source>
</evidence>
<evidence type="ECO:0000259" key="2">
    <source>
        <dbReference type="Pfam" id="PF00472"/>
    </source>
</evidence>
<dbReference type="InterPro" id="IPR052104">
    <property type="entry name" value="Mito_Release_Factor_mL62"/>
</dbReference>
<dbReference type="AlphaFoldDB" id="A9V2U5"/>
<dbReference type="GeneID" id="5892427"/>
<dbReference type="GO" id="GO:0016150">
    <property type="term" value="F:translation release factor activity, codon nonspecific"/>
    <property type="evidence" value="ECO:0000318"/>
    <property type="project" value="GO_Central"/>
</dbReference>
<dbReference type="eggNOG" id="KOG3429">
    <property type="taxonomic scope" value="Eukaryota"/>
</dbReference>
<dbReference type="SUPFAM" id="SSF110916">
    <property type="entry name" value="Peptidyl-tRNA hydrolase domain-like"/>
    <property type="match status" value="1"/>
</dbReference>
<dbReference type="Pfam" id="PF00472">
    <property type="entry name" value="RF-1"/>
    <property type="match status" value="1"/>
</dbReference>
<dbReference type="PANTHER" id="PTHR11075">
    <property type="entry name" value="PEPTIDE CHAIN RELEASE FACTOR"/>
    <property type="match status" value="1"/>
</dbReference>
<gene>
    <name evidence="3" type="ORF">MONBRDRAFT_26602</name>
</gene>
<proteinExistence type="predicted"/>
<dbReference type="GO" id="GO:0004045">
    <property type="term" value="F:peptidyl-tRNA hydrolase activity"/>
    <property type="evidence" value="ECO:0000318"/>
    <property type="project" value="GO_Central"/>
</dbReference>
<dbReference type="PANTHER" id="PTHR11075:SF54">
    <property type="entry name" value="LARGE RIBOSOMAL SUBUNIT PROTEIN ML62"/>
    <property type="match status" value="1"/>
</dbReference>
<protein>
    <recommendedName>
        <fullName evidence="2">Prokaryotic-type class I peptide chain release factors domain-containing protein</fullName>
    </recommendedName>
</protein>
<dbReference type="KEGG" id="mbr:MONBRDRAFT_26602"/>
<name>A9V2U5_MONBE</name>
<dbReference type="Proteomes" id="UP000001357">
    <property type="component" value="Unassembled WGS sequence"/>
</dbReference>
<accession>A9V2U5</accession>
<dbReference type="GO" id="GO:0070126">
    <property type="term" value="P:mitochondrial translational termination"/>
    <property type="evidence" value="ECO:0000318"/>
    <property type="project" value="GO_Central"/>
</dbReference>
<dbReference type="Gene3D" id="3.30.160.20">
    <property type="match status" value="1"/>
</dbReference>
<keyword evidence="4" id="KW-1185">Reference proteome</keyword>
<dbReference type="RefSeq" id="XP_001747022.1">
    <property type="nucleotide sequence ID" value="XM_001746970.1"/>
</dbReference>
<dbReference type="EMBL" id="CH991556">
    <property type="protein sequence ID" value="EDQ87946.1"/>
    <property type="molecule type" value="Genomic_DNA"/>
</dbReference>
<reference evidence="3 4" key="1">
    <citation type="journal article" date="2008" name="Nature">
        <title>The genome of the choanoflagellate Monosiga brevicollis and the origin of metazoans.</title>
        <authorList>
            <consortium name="JGI Sequencing"/>
            <person name="King N."/>
            <person name="Westbrook M.J."/>
            <person name="Young S.L."/>
            <person name="Kuo A."/>
            <person name="Abedin M."/>
            <person name="Chapman J."/>
            <person name="Fairclough S."/>
            <person name="Hellsten U."/>
            <person name="Isogai Y."/>
            <person name="Letunic I."/>
            <person name="Marr M."/>
            <person name="Pincus D."/>
            <person name="Putnam N."/>
            <person name="Rokas A."/>
            <person name="Wright K.J."/>
            <person name="Zuzow R."/>
            <person name="Dirks W."/>
            <person name="Good M."/>
            <person name="Goodstein D."/>
            <person name="Lemons D."/>
            <person name="Li W."/>
            <person name="Lyons J.B."/>
            <person name="Morris A."/>
            <person name="Nichols S."/>
            <person name="Richter D.J."/>
            <person name="Salamov A."/>
            <person name="Bork P."/>
            <person name="Lim W.A."/>
            <person name="Manning G."/>
            <person name="Miller W.T."/>
            <person name="McGinnis W."/>
            <person name="Shapiro H."/>
            <person name="Tjian R."/>
            <person name="Grigoriev I.V."/>
            <person name="Rokhsar D."/>
        </authorList>
    </citation>
    <scope>NUCLEOTIDE SEQUENCE [LARGE SCALE GENOMIC DNA]</scope>
    <source>
        <strain evidence="4">MX1 / ATCC 50154</strain>
    </source>
</reference>
<organism evidence="3 4">
    <name type="scientific">Monosiga brevicollis</name>
    <name type="common">Choanoflagellate</name>
    <dbReference type="NCBI Taxonomy" id="81824"/>
    <lineage>
        <taxon>Eukaryota</taxon>
        <taxon>Choanoflagellata</taxon>
        <taxon>Craspedida</taxon>
        <taxon>Salpingoecidae</taxon>
        <taxon>Monosiga</taxon>
    </lineage>
</organism>
<dbReference type="InParanoid" id="A9V2U5"/>
<dbReference type="FunCoup" id="A9V2U5">
    <property type="interactions" value="1048"/>
</dbReference>
<sequence>MASSWRRGVWQWLSPPLRVGGLAAQPGGVGLPLLCKSRLPAYHLYWGNAAAARSAASDRDRLYKFNGPIPSDALQIQFARSSGPGGQNVNKVNTKADVRFHVASAEWLPTEVREKLQEQQQSRINKNGELVVAVSDTRSQKKNLQLAMQRILDMCREASAIERETSAETKQRIKKLYVIAMTSAVPVCGPYTRTHAHSQSPILWPLARPPDSQAREDKRRLENKKKHAQKKADRRRLD</sequence>
<dbReference type="GO" id="GO:0005762">
    <property type="term" value="C:mitochondrial large ribosomal subunit"/>
    <property type="evidence" value="ECO:0000318"/>
    <property type="project" value="GO_Central"/>
</dbReference>